<evidence type="ECO:0000313" key="3">
    <source>
        <dbReference type="Proteomes" id="UP000001340"/>
    </source>
</evidence>
<keyword evidence="1" id="KW-0812">Transmembrane</keyword>
<gene>
    <name evidence="2" type="ORF">LEP1GSC105_3057</name>
</gene>
<dbReference type="AlphaFoldDB" id="A0A0E2D3E4"/>
<protein>
    <submittedName>
        <fullName evidence="2">Uncharacterized protein</fullName>
    </submittedName>
</protein>
<dbReference type="NCBIfam" id="NF047760">
    <property type="entry name" value="LIC10042_TonB"/>
    <property type="match status" value="1"/>
</dbReference>
<name>A0A0E2D3E4_LEPIR</name>
<keyword evidence="1" id="KW-0472">Membrane</keyword>
<dbReference type="GeneID" id="61143397"/>
<reference evidence="2 3" key="1">
    <citation type="submission" date="2012-10" db="EMBL/GenBank/DDBJ databases">
        <authorList>
            <person name="Harkins D.M."/>
            <person name="Durkin A.S."/>
            <person name="Brinkac L.M."/>
            <person name="Haft D.H."/>
            <person name="Selengut J.D."/>
            <person name="Sanka R."/>
            <person name="DePew J."/>
            <person name="Purushe J."/>
            <person name="Chanthongthip A."/>
            <person name="Lattana O."/>
            <person name="Phetsouvanh R."/>
            <person name="Newton P.N."/>
            <person name="Vinetz J.M."/>
            <person name="Sutton G.G."/>
            <person name="Nierman W.C."/>
            <person name="Fouts D.E."/>
        </authorList>
    </citation>
    <scope>NUCLEOTIDE SEQUENCE [LARGE SCALE GENOMIC DNA]</scope>
    <source>
        <strain evidence="2 3">UI 12758</strain>
    </source>
</reference>
<evidence type="ECO:0000256" key="1">
    <source>
        <dbReference type="SAM" id="Phobius"/>
    </source>
</evidence>
<dbReference type="Gene3D" id="3.30.2420.10">
    <property type="entry name" value="TonB"/>
    <property type="match status" value="1"/>
</dbReference>
<accession>A0A0E2D3E4</accession>
<sequence>MSVKLSFLISGLIHTLLFLFYSITFLKFSKIENLKIHLKKGTTPTVTLSFLQDGSNKNSKSFMSENLSNEGTLRKEIEKFKNEIHFPQGALDQRLESDCSWEVRIKSDGKGEILRTLQPCKYSIFEVEFNRALRTWKFDLKEGTNLIIPVSFKIYDREF</sequence>
<organism evidence="2 3">
    <name type="scientific">Leptospira interrogans str. UI 12758</name>
    <dbReference type="NCBI Taxonomy" id="1049938"/>
    <lineage>
        <taxon>Bacteria</taxon>
        <taxon>Pseudomonadati</taxon>
        <taxon>Spirochaetota</taxon>
        <taxon>Spirochaetia</taxon>
        <taxon>Leptospirales</taxon>
        <taxon>Leptospiraceae</taxon>
        <taxon>Leptospira</taxon>
    </lineage>
</organism>
<dbReference type="RefSeq" id="WP_000114031.1">
    <property type="nucleotide sequence ID" value="NZ_AHNR02000045.1"/>
</dbReference>
<feature type="transmembrane region" description="Helical" evidence="1">
    <location>
        <begin position="6"/>
        <end position="26"/>
    </location>
</feature>
<dbReference type="SMR" id="A0A0E2D3E4"/>
<comment type="caution">
    <text evidence="2">The sequence shown here is derived from an EMBL/GenBank/DDBJ whole genome shotgun (WGS) entry which is preliminary data.</text>
</comment>
<proteinExistence type="predicted"/>
<evidence type="ECO:0000313" key="2">
    <source>
        <dbReference type="EMBL" id="EKR54529.1"/>
    </source>
</evidence>
<dbReference type="EMBL" id="AHNR02000045">
    <property type="protein sequence ID" value="EKR54529.1"/>
    <property type="molecule type" value="Genomic_DNA"/>
</dbReference>
<dbReference type="Proteomes" id="UP000001340">
    <property type="component" value="Unassembled WGS sequence"/>
</dbReference>
<keyword evidence="1" id="KW-1133">Transmembrane helix</keyword>